<keyword evidence="3" id="KW-1185">Reference proteome</keyword>
<dbReference type="HOGENOM" id="CLU_1795563_0_0_9"/>
<reference evidence="3" key="1">
    <citation type="submission" date="2012-01" db="EMBL/GenBank/DDBJ databases">
        <title>Complete sequence of chromosome of Thermobacillus composti KWC4.</title>
        <authorList>
            <person name="Lucas S."/>
            <person name="Han J."/>
            <person name="Lapidus A."/>
            <person name="Cheng J.-F."/>
            <person name="Goodwin L."/>
            <person name="Pitluck S."/>
            <person name="Peters L."/>
            <person name="Ovchinnikova G."/>
            <person name="Teshima H."/>
            <person name="Detter J.C."/>
            <person name="Han C."/>
            <person name="Tapia R."/>
            <person name="Land M."/>
            <person name="Hauser L."/>
            <person name="Kyrpides N."/>
            <person name="Ivanova N."/>
            <person name="Pagani I."/>
            <person name="Anderson I."/>
            <person name="Woyke T."/>
        </authorList>
    </citation>
    <scope>NUCLEOTIDE SEQUENCE [LARGE SCALE GENOMIC DNA]</scope>
    <source>
        <strain evidence="3">DSM 18247 / JCM 13945 / KWC4</strain>
    </source>
</reference>
<organism evidence="2 3">
    <name type="scientific">Thermobacillus composti (strain DSM 18247 / JCM 13945 / KWC4)</name>
    <dbReference type="NCBI Taxonomy" id="717605"/>
    <lineage>
        <taxon>Bacteria</taxon>
        <taxon>Bacillati</taxon>
        <taxon>Bacillota</taxon>
        <taxon>Bacilli</taxon>
        <taxon>Bacillales</taxon>
        <taxon>Paenibacillaceae</taxon>
        <taxon>Thermobacillus</taxon>
    </lineage>
</organism>
<dbReference type="KEGG" id="tco:Theco_2244"/>
<proteinExistence type="predicted"/>
<evidence type="ECO:0000313" key="2">
    <source>
        <dbReference type="EMBL" id="AGA58362.1"/>
    </source>
</evidence>
<feature type="region of interest" description="Disordered" evidence="1">
    <location>
        <begin position="1"/>
        <end position="61"/>
    </location>
</feature>
<sequence length="144" mass="16227">MDKCGCGIKGGPGLVWRRRPHRPRRQQRPKKKRRLRPPASPLQTIPGENHSPASSYSVAQHPASLQEDGGCLIGFIPDIFIERTVNLTFSQTLDTPKSKKFFGKSFRRIASGLMNDRRGHTDFQTGWLTGRQRFGPPHGQGARR</sequence>
<feature type="compositionally biased region" description="Basic residues" evidence="1">
    <location>
        <begin position="16"/>
        <end position="36"/>
    </location>
</feature>
<dbReference type="eggNOG" id="COG2801">
    <property type="taxonomic scope" value="Bacteria"/>
</dbReference>
<protein>
    <submittedName>
        <fullName evidence="2">Uncharacterized protein</fullName>
    </submittedName>
</protein>
<evidence type="ECO:0000256" key="1">
    <source>
        <dbReference type="SAM" id="MobiDB-lite"/>
    </source>
</evidence>
<gene>
    <name evidence="2" type="ordered locus">Theco_2244</name>
</gene>
<dbReference type="AlphaFoldDB" id="L0EEZ5"/>
<accession>L0EEZ5</accession>
<name>L0EEZ5_THECK</name>
<dbReference type="Proteomes" id="UP000010795">
    <property type="component" value="Chromosome"/>
</dbReference>
<dbReference type="EMBL" id="CP003255">
    <property type="protein sequence ID" value="AGA58362.1"/>
    <property type="molecule type" value="Genomic_DNA"/>
</dbReference>
<evidence type="ECO:0000313" key="3">
    <source>
        <dbReference type="Proteomes" id="UP000010795"/>
    </source>
</evidence>